<dbReference type="KEGG" id="tva:4762443"/>
<accession>A2ERY5</accession>
<keyword evidence="2" id="KW-0732">Signal</keyword>
<keyword evidence="1" id="KW-0472">Membrane</keyword>
<sequence>MFFAFFLIRALSEEAQDDTDMTVESQPENFVPEGDYYDRYMRNPYGYDEYGYDYEQAYDEKGKPICGPNAEKVKGHCKCKDGFDYGNPRSVQGCYNCKGCSNWASCNYPGECKCYYGYEGNGSFCRQEKVSVKGIGDPVNGVINVSLNFDSDGEIESGFCRFGGFTSKALFACRDYFTCQLPTEIPPVVPVQVSLDGEKWSDDSIVYQPRSKEDIKHKPKSNLLMVLVFIVCMALLSLLLLNTKPVHNEERRPFIEQRRRPKEGVRHRTV</sequence>
<reference evidence="3" key="2">
    <citation type="journal article" date="2007" name="Science">
        <title>Draft genome sequence of the sexually transmitted pathogen Trichomonas vaginalis.</title>
        <authorList>
            <person name="Carlton J.M."/>
            <person name="Hirt R.P."/>
            <person name="Silva J.C."/>
            <person name="Delcher A.L."/>
            <person name="Schatz M."/>
            <person name="Zhao Q."/>
            <person name="Wortman J.R."/>
            <person name="Bidwell S.L."/>
            <person name="Alsmark U.C.M."/>
            <person name="Besteiro S."/>
            <person name="Sicheritz-Ponten T."/>
            <person name="Noel C.J."/>
            <person name="Dacks J.B."/>
            <person name="Foster P.G."/>
            <person name="Simillion C."/>
            <person name="Van de Peer Y."/>
            <person name="Miranda-Saavedra D."/>
            <person name="Barton G.J."/>
            <person name="Westrop G.D."/>
            <person name="Mueller S."/>
            <person name="Dessi D."/>
            <person name="Fiori P.L."/>
            <person name="Ren Q."/>
            <person name="Paulsen I."/>
            <person name="Zhang H."/>
            <person name="Bastida-Corcuera F.D."/>
            <person name="Simoes-Barbosa A."/>
            <person name="Brown M.T."/>
            <person name="Hayes R.D."/>
            <person name="Mukherjee M."/>
            <person name="Okumura C.Y."/>
            <person name="Schneider R."/>
            <person name="Smith A.J."/>
            <person name="Vanacova S."/>
            <person name="Villalvazo M."/>
            <person name="Haas B.J."/>
            <person name="Pertea M."/>
            <person name="Feldblyum T.V."/>
            <person name="Utterback T.R."/>
            <person name="Shu C.L."/>
            <person name="Osoegawa K."/>
            <person name="de Jong P.J."/>
            <person name="Hrdy I."/>
            <person name="Horvathova L."/>
            <person name="Zubacova Z."/>
            <person name="Dolezal P."/>
            <person name="Malik S.B."/>
            <person name="Logsdon J.M. Jr."/>
            <person name="Henze K."/>
            <person name="Gupta A."/>
            <person name="Wang C.C."/>
            <person name="Dunne R.L."/>
            <person name="Upcroft J.A."/>
            <person name="Upcroft P."/>
            <person name="White O."/>
            <person name="Salzberg S.L."/>
            <person name="Tang P."/>
            <person name="Chiu C.-H."/>
            <person name="Lee Y.-S."/>
            <person name="Embley T.M."/>
            <person name="Coombs G.H."/>
            <person name="Mottram J.C."/>
            <person name="Tachezy J."/>
            <person name="Fraser-Liggett C.M."/>
            <person name="Johnson P.J."/>
        </authorList>
    </citation>
    <scope>NUCLEOTIDE SEQUENCE [LARGE SCALE GENOMIC DNA]</scope>
    <source>
        <strain evidence="3">G3</strain>
    </source>
</reference>
<organism evidence="3 4">
    <name type="scientific">Trichomonas vaginalis (strain ATCC PRA-98 / G3)</name>
    <dbReference type="NCBI Taxonomy" id="412133"/>
    <lineage>
        <taxon>Eukaryota</taxon>
        <taxon>Metamonada</taxon>
        <taxon>Parabasalia</taxon>
        <taxon>Trichomonadida</taxon>
        <taxon>Trichomonadidae</taxon>
        <taxon>Trichomonas</taxon>
    </lineage>
</organism>
<dbReference type="VEuPathDB" id="TrichDB:TVAG_233160"/>
<name>A2ERY5_TRIV3</name>
<feature type="signal peptide" evidence="2">
    <location>
        <begin position="1"/>
        <end position="15"/>
    </location>
</feature>
<dbReference type="Proteomes" id="UP000001542">
    <property type="component" value="Unassembled WGS sequence"/>
</dbReference>
<keyword evidence="1" id="KW-0812">Transmembrane</keyword>
<evidence type="ECO:0000256" key="1">
    <source>
        <dbReference type="SAM" id="Phobius"/>
    </source>
</evidence>
<gene>
    <name evidence="3" type="ORF">TVAG_233160</name>
</gene>
<evidence type="ECO:0000313" key="3">
    <source>
        <dbReference type="EMBL" id="EAY04580.1"/>
    </source>
</evidence>
<dbReference type="OrthoDB" id="6375837at2759"/>
<dbReference type="VEuPathDB" id="TrichDB:TVAGG3_0486610"/>
<evidence type="ECO:0000256" key="2">
    <source>
        <dbReference type="SAM" id="SignalP"/>
    </source>
</evidence>
<feature type="chain" id="PRO_5012158027" description="EGF-like domain-containing protein" evidence="2">
    <location>
        <begin position="16"/>
        <end position="270"/>
    </location>
</feature>
<protein>
    <recommendedName>
        <fullName evidence="5">EGF-like domain-containing protein</fullName>
    </recommendedName>
</protein>
<feature type="transmembrane region" description="Helical" evidence="1">
    <location>
        <begin position="223"/>
        <end position="242"/>
    </location>
</feature>
<proteinExistence type="predicted"/>
<dbReference type="AlphaFoldDB" id="A2ERY5"/>
<dbReference type="EMBL" id="DS113471">
    <property type="protein sequence ID" value="EAY04580.1"/>
    <property type="molecule type" value="Genomic_DNA"/>
</dbReference>
<dbReference type="RefSeq" id="XP_001316803.1">
    <property type="nucleotide sequence ID" value="XM_001316768.1"/>
</dbReference>
<evidence type="ECO:0008006" key="5">
    <source>
        <dbReference type="Google" id="ProtNLM"/>
    </source>
</evidence>
<keyword evidence="1" id="KW-1133">Transmembrane helix</keyword>
<evidence type="ECO:0000313" key="4">
    <source>
        <dbReference type="Proteomes" id="UP000001542"/>
    </source>
</evidence>
<keyword evidence="4" id="KW-1185">Reference proteome</keyword>
<reference evidence="3" key="1">
    <citation type="submission" date="2006-10" db="EMBL/GenBank/DDBJ databases">
        <authorList>
            <person name="Amadeo P."/>
            <person name="Zhao Q."/>
            <person name="Wortman J."/>
            <person name="Fraser-Liggett C."/>
            <person name="Carlton J."/>
        </authorList>
    </citation>
    <scope>NUCLEOTIDE SEQUENCE</scope>
    <source>
        <strain evidence="3">G3</strain>
    </source>
</reference>
<dbReference type="InParanoid" id="A2ERY5"/>